<dbReference type="EMBL" id="BAABJY010000001">
    <property type="protein sequence ID" value="GAA4856423.1"/>
    <property type="molecule type" value="Genomic_DNA"/>
</dbReference>
<protein>
    <recommendedName>
        <fullName evidence="4">Exo-alpha-sialidase</fullName>
    </recommendedName>
</protein>
<sequence length="431" mass="45645">MKPAIATGILAASLLFAGCGAGDEANGRKAALNVERAPTTADTPVSVADWPLPATLPGSALPDLVLAPDGNLLLAWTNSRQGRRHILQFSSFDPTLSRWMHAPTTIAVGNSMFVNWADTPHIMATPDGALWVHWLQKSADAPYAYDVVVSTSRNGGARWSAPLMPHNDGTQTEHGFVSMWPQSRDALGIAWLDGRNTGGGGHDTHVGGGAMTLRAASIGADLRVRDDVQLDAMTCDCCQTGVAMTARGPLLVYRGRTPDETRDIYATRLEGGTWTTPARVHADDWTMPACPVNGPAVAAAGDAVVAGWYTAPDNVPAVRLARSDDAGDSFGAPVVLDRGDAVQGRVQVALDGDQAWALWVREDGDGQSLWLSRRSADLATEHQRLELAKLQGRGRATGFPQLVLRDGVGYVVWTDVVDGAPGLRGAIVAAR</sequence>
<dbReference type="Gene3D" id="2.120.10.10">
    <property type="match status" value="1"/>
</dbReference>
<name>A0ABP9DS80_9GAMM</name>
<dbReference type="CDD" id="cd15482">
    <property type="entry name" value="Sialidase_non-viral"/>
    <property type="match status" value="1"/>
</dbReference>
<keyword evidence="3" id="KW-1185">Reference proteome</keyword>
<comment type="caution">
    <text evidence="2">The sequence shown here is derived from an EMBL/GenBank/DDBJ whole genome shotgun (WGS) entry which is preliminary data.</text>
</comment>
<reference evidence="3" key="1">
    <citation type="journal article" date="2019" name="Int. J. Syst. Evol. Microbiol.">
        <title>The Global Catalogue of Microorganisms (GCM) 10K type strain sequencing project: providing services to taxonomists for standard genome sequencing and annotation.</title>
        <authorList>
            <consortium name="The Broad Institute Genomics Platform"/>
            <consortium name="The Broad Institute Genome Sequencing Center for Infectious Disease"/>
            <person name="Wu L."/>
            <person name="Ma J."/>
        </authorList>
    </citation>
    <scope>NUCLEOTIDE SEQUENCE [LARGE SCALE GENOMIC DNA]</scope>
    <source>
        <strain evidence="3">JCM 18392</strain>
    </source>
</reference>
<dbReference type="SUPFAM" id="SSF50939">
    <property type="entry name" value="Sialidases"/>
    <property type="match status" value="1"/>
</dbReference>
<accession>A0ABP9DS80</accession>
<dbReference type="RefSeq" id="WP_345293923.1">
    <property type="nucleotide sequence ID" value="NZ_BAABJY010000001.1"/>
</dbReference>
<evidence type="ECO:0000313" key="2">
    <source>
        <dbReference type="EMBL" id="GAA4856423.1"/>
    </source>
</evidence>
<dbReference type="InterPro" id="IPR036278">
    <property type="entry name" value="Sialidase_sf"/>
</dbReference>
<keyword evidence="1" id="KW-0732">Signal</keyword>
<proteinExistence type="predicted"/>
<feature type="chain" id="PRO_5046258170" description="Exo-alpha-sialidase" evidence="1">
    <location>
        <begin position="18"/>
        <end position="431"/>
    </location>
</feature>
<evidence type="ECO:0008006" key="4">
    <source>
        <dbReference type="Google" id="ProtNLM"/>
    </source>
</evidence>
<organism evidence="2 3">
    <name type="scientific">Luteimonas vadosa</name>
    <dbReference type="NCBI Taxonomy" id="1165507"/>
    <lineage>
        <taxon>Bacteria</taxon>
        <taxon>Pseudomonadati</taxon>
        <taxon>Pseudomonadota</taxon>
        <taxon>Gammaproteobacteria</taxon>
        <taxon>Lysobacterales</taxon>
        <taxon>Lysobacteraceae</taxon>
        <taxon>Luteimonas</taxon>
    </lineage>
</organism>
<dbReference type="Proteomes" id="UP001501323">
    <property type="component" value="Unassembled WGS sequence"/>
</dbReference>
<gene>
    <name evidence="2" type="ORF">GCM10023332_05110</name>
</gene>
<feature type="signal peptide" evidence="1">
    <location>
        <begin position="1"/>
        <end position="17"/>
    </location>
</feature>
<evidence type="ECO:0000313" key="3">
    <source>
        <dbReference type="Proteomes" id="UP001501323"/>
    </source>
</evidence>
<dbReference type="PROSITE" id="PS51257">
    <property type="entry name" value="PROKAR_LIPOPROTEIN"/>
    <property type="match status" value="1"/>
</dbReference>
<evidence type="ECO:0000256" key="1">
    <source>
        <dbReference type="SAM" id="SignalP"/>
    </source>
</evidence>